<dbReference type="GO" id="GO:0005886">
    <property type="term" value="C:plasma membrane"/>
    <property type="evidence" value="ECO:0007669"/>
    <property type="project" value="TreeGrafter"/>
</dbReference>
<evidence type="ECO:0000256" key="8">
    <source>
        <dbReference type="ARBA" id="ARBA00022989"/>
    </source>
</evidence>
<dbReference type="InterPro" id="IPR013587">
    <property type="entry name" value="Nitrate/nitrite_sensing"/>
</dbReference>
<dbReference type="InterPro" id="IPR036890">
    <property type="entry name" value="HATPase_C_sf"/>
</dbReference>
<dbReference type="EMBL" id="QTTT01000001">
    <property type="protein sequence ID" value="REE97438.1"/>
    <property type="molecule type" value="Genomic_DNA"/>
</dbReference>
<evidence type="ECO:0000313" key="13">
    <source>
        <dbReference type="EMBL" id="REE97438.1"/>
    </source>
</evidence>
<keyword evidence="4" id="KW-0597">Phosphoprotein</keyword>
<dbReference type="Proteomes" id="UP000256661">
    <property type="component" value="Unassembled WGS sequence"/>
</dbReference>
<keyword evidence="8" id="KW-1133">Transmembrane helix</keyword>
<dbReference type="Gene3D" id="3.30.565.10">
    <property type="entry name" value="Histidine kinase-like ATPase, C-terminal domain"/>
    <property type="match status" value="1"/>
</dbReference>
<dbReference type="InterPro" id="IPR050428">
    <property type="entry name" value="TCS_sensor_his_kinase"/>
</dbReference>
<keyword evidence="6" id="KW-0812">Transmembrane</keyword>
<evidence type="ECO:0000256" key="7">
    <source>
        <dbReference type="ARBA" id="ARBA00022777"/>
    </source>
</evidence>
<dbReference type="PANTHER" id="PTHR45436">
    <property type="entry name" value="SENSOR HISTIDINE KINASE YKOH"/>
    <property type="match status" value="1"/>
</dbReference>
<keyword evidence="5" id="KW-0808">Transferase</keyword>
<reference evidence="13 14" key="1">
    <citation type="submission" date="2018-08" db="EMBL/GenBank/DDBJ databases">
        <title>Sequencing the genomes of 1000 actinobacteria strains.</title>
        <authorList>
            <person name="Klenk H.-P."/>
        </authorList>
    </citation>
    <scope>NUCLEOTIDE SEQUENCE [LARGE SCALE GENOMIC DNA]</scope>
    <source>
        <strain evidence="13 14">DSM 43927</strain>
    </source>
</reference>
<evidence type="ECO:0000256" key="4">
    <source>
        <dbReference type="ARBA" id="ARBA00022553"/>
    </source>
</evidence>
<evidence type="ECO:0000256" key="6">
    <source>
        <dbReference type="ARBA" id="ARBA00022692"/>
    </source>
</evidence>
<evidence type="ECO:0000313" key="14">
    <source>
        <dbReference type="Proteomes" id="UP000256661"/>
    </source>
</evidence>
<dbReference type="PROSITE" id="PS50885">
    <property type="entry name" value="HAMP"/>
    <property type="match status" value="1"/>
</dbReference>
<protein>
    <recommendedName>
        <fullName evidence="3">histidine kinase</fullName>
        <ecNumber evidence="3">2.7.13.3</ecNumber>
    </recommendedName>
</protein>
<dbReference type="PANTHER" id="PTHR45436:SF5">
    <property type="entry name" value="SENSOR HISTIDINE KINASE TRCS"/>
    <property type="match status" value="1"/>
</dbReference>
<keyword evidence="9" id="KW-0902">Two-component regulatory system</keyword>
<keyword evidence="7 13" id="KW-0418">Kinase</keyword>
<evidence type="ECO:0000256" key="10">
    <source>
        <dbReference type="SAM" id="MobiDB-lite"/>
    </source>
</evidence>
<sequence length="765" mass="83539">MPRRLRQWSLRSKITAMLVSLALLWACAAWMPTRDALNLLNVARLDDRVARPATELVTALQDERKLSLVGLADRGRAAELARLRLRSDRAVAHFRTSATGIWGTGDELRRHVDDVVRRLDTLPTGRRAIDRGLVSRSAAARPFDRVIDAAFTVVRSNASGVDEQGIARDGHALVSLRRAREVMAREDALLSGALTAGRFGTGEYAQFVGLVHTQRHLRAEMVATLPPGVRAAYDRLVRGPEFARLSALEDHVTLRSRGGTRLLVTAAQWDQATEPVLARLEEMVRAGGDEIVERAAPTAAGVLLRLALAGGLGLVALVASLVSVSTLRTLVRQLERLRTAATELATERLPRVVERIGRGEKVDISAEAPALRFGDDEIGRVGKAFNLAQETAVKAAVLQAELRAGFRQVLVSRARRTQSLVLQMLKHIDEMERREDLTETEMEALYRIDHLAARMRRYSENLIQLSGESPSRRFRRPVPMIDVVRGAMSEIEGYQRVALNTLDMTGPRLAGRAYLDVVRVLAELMENGLRFSNSDVTVGGQSVANGYAIEIVDRGLGMSEDQIAAANERLRERPAFDLVPGDQLGFFIVGMHASRHAMAVSLQRSPYGGISAVVLLPHDILVDDDVVITTDGVPAVQGVHVGDTGGNVALLTRPAGPVPARPDAAADVPQRVNGTPPEHPAESVEETPGGLPIRQPQEHLAPQLRTDPPAPADDERPLDVRSPEEIRRIVGSYQRGTRRGRADAQKNRPEDPEPSQPFEGDEGPG</sequence>
<comment type="catalytic activity">
    <reaction evidence="1">
        <text>ATP + protein L-histidine = ADP + protein N-phospho-L-histidine.</text>
        <dbReference type="EC" id="2.7.13.3"/>
    </reaction>
</comment>
<comment type="caution">
    <text evidence="13">The sequence shown here is derived from an EMBL/GenBank/DDBJ whole genome shotgun (WGS) entry which is preliminary data.</text>
</comment>
<dbReference type="PROSITE" id="PS50906">
    <property type="entry name" value="NIT"/>
    <property type="match status" value="1"/>
</dbReference>
<dbReference type="RefSeq" id="WP_116022933.1">
    <property type="nucleotide sequence ID" value="NZ_QTTT01000001.1"/>
</dbReference>
<proteinExistence type="predicted"/>
<dbReference type="GO" id="GO:0004673">
    <property type="term" value="F:protein histidine kinase activity"/>
    <property type="evidence" value="ECO:0007669"/>
    <property type="project" value="UniProtKB-EC"/>
</dbReference>
<dbReference type="Gene3D" id="6.10.340.10">
    <property type="match status" value="1"/>
</dbReference>
<dbReference type="Pfam" id="PF08376">
    <property type="entry name" value="NIT"/>
    <property type="match status" value="1"/>
</dbReference>
<evidence type="ECO:0000259" key="12">
    <source>
        <dbReference type="PROSITE" id="PS50906"/>
    </source>
</evidence>
<evidence type="ECO:0000256" key="5">
    <source>
        <dbReference type="ARBA" id="ARBA00022679"/>
    </source>
</evidence>
<evidence type="ECO:0000256" key="2">
    <source>
        <dbReference type="ARBA" id="ARBA00004370"/>
    </source>
</evidence>
<evidence type="ECO:0000256" key="9">
    <source>
        <dbReference type="ARBA" id="ARBA00023012"/>
    </source>
</evidence>
<keyword evidence="8" id="KW-0472">Membrane</keyword>
<feature type="compositionally biased region" description="Basic and acidic residues" evidence="10">
    <location>
        <begin position="713"/>
        <end position="728"/>
    </location>
</feature>
<dbReference type="AlphaFoldDB" id="A0A3D9SNI5"/>
<name>A0A3D9SNI5_9ACTN</name>
<dbReference type="SMART" id="SM00304">
    <property type="entry name" value="HAMP"/>
    <property type="match status" value="1"/>
</dbReference>
<dbReference type="InterPro" id="IPR010910">
    <property type="entry name" value="Nitrate/nitrite_sensing_bac"/>
</dbReference>
<feature type="domain" description="NIT" evidence="12">
    <location>
        <begin position="51"/>
        <end position="298"/>
    </location>
</feature>
<feature type="domain" description="HAMP" evidence="11">
    <location>
        <begin position="328"/>
        <end position="397"/>
    </location>
</feature>
<feature type="region of interest" description="Disordered" evidence="10">
    <location>
        <begin position="652"/>
        <end position="765"/>
    </location>
</feature>
<gene>
    <name evidence="13" type="ORF">DFJ69_2910</name>
</gene>
<evidence type="ECO:0000259" key="11">
    <source>
        <dbReference type="PROSITE" id="PS50885"/>
    </source>
</evidence>
<dbReference type="GO" id="GO:0000160">
    <property type="term" value="P:phosphorelay signal transduction system"/>
    <property type="evidence" value="ECO:0007669"/>
    <property type="project" value="UniProtKB-KW"/>
</dbReference>
<dbReference type="SUPFAM" id="SSF55874">
    <property type="entry name" value="ATPase domain of HSP90 chaperone/DNA topoisomerase II/histidine kinase"/>
    <property type="match status" value="1"/>
</dbReference>
<keyword evidence="14" id="KW-1185">Reference proteome</keyword>
<organism evidence="13 14">
    <name type="scientific">Thermomonospora umbrina</name>
    <dbReference type="NCBI Taxonomy" id="111806"/>
    <lineage>
        <taxon>Bacteria</taxon>
        <taxon>Bacillati</taxon>
        <taxon>Actinomycetota</taxon>
        <taxon>Actinomycetes</taxon>
        <taxon>Streptosporangiales</taxon>
        <taxon>Thermomonosporaceae</taxon>
        <taxon>Thermomonospora</taxon>
    </lineage>
</organism>
<dbReference type="InterPro" id="IPR003660">
    <property type="entry name" value="HAMP_dom"/>
</dbReference>
<dbReference type="EC" id="2.7.13.3" evidence="3"/>
<evidence type="ECO:0000256" key="1">
    <source>
        <dbReference type="ARBA" id="ARBA00000085"/>
    </source>
</evidence>
<feature type="compositionally biased region" description="Basic and acidic residues" evidence="10">
    <location>
        <begin position="740"/>
        <end position="751"/>
    </location>
</feature>
<comment type="subcellular location">
    <subcellularLocation>
        <location evidence="2">Membrane</location>
    </subcellularLocation>
</comment>
<evidence type="ECO:0000256" key="3">
    <source>
        <dbReference type="ARBA" id="ARBA00012438"/>
    </source>
</evidence>
<accession>A0A3D9SNI5</accession>